<protein>
    <submittedName>
        <fullName evidence="2">Uncharacterized protein</fullName>
    </submittedName>
</protein>
<dbReference type="AlphaFoldDB" id="A0A915J902"/>
<organism evidence="1 2">
    <name type="scientific">Romanomermis culicivorax</name>
    <name type="common">Nematode worm</name>
    <dbReference type="NCBI Taxonomy" id="13658"/>
    <lineage>
        <taxon>Eukaryota</taxon>
        <taxon>Metazoa</taxon>
        <taxon>Ecdysozoa</taxon>
        <taxon>Nematoda</taxon>
        <taxon>Enoplea</taxon>
        <taxon>Dorylaimia</taxon>
        <taxon>Mermithida</taxon>
        <taxon>Mermithoidea</taxon>
        <taxon>Mermithidae</taxon>
        <taxon>Romanomermis</taxon>
    </lineage>
</organism>
<evidence type="ECO:0000313" key="1">
    <source>
        <dbReference type="Proteomes" id="UP000887565"/>
    </source>
</evidence>
<accession>A0A915J902</accession>
<proteinExistence type="predicted"/>
<dbReference type="Proteomes" id="UP000887565">
    <property type="component" value="Unplaced"/>
</dbReference>
<name>A0A915J902_ROMCU</name>
<keyword evidence="1" id="KW-1185">Reference proteome</keyword>
<reference evidence="2" key="1">
    <citation type="submission" date="2022-11" db="UniProtKB">
        <authorList>
            <consortium name="WormBaseParasite"/>
        </authorList>
    </citation>
    <scope>IDENTIFICATION</scope>
</reference>
<dbReference type="WBParaSite" id="nRc.2.0.1.t22233-RA">
    <property type="protein sequence ID" value="nRc.2.0.1.t22233-RA"/>
    <property type="gene ID" value="nRc.2.0.1.g22233"/>
</dbReference>
<sequence>MVARAVNGSTMKNLTMCFRQVATTKNNNVDKKTKNKITNFGYESTKSTTCLHYRIYDYRVTKLTTWISKDVIILVRSNEIMQSMAEIVQKLRTEQRTKMMRK</sequence>
<evidence type="ECO:0000313" key="2">
    <source>
        <dbReference type="WBParaSite" id="nRc.2.0.1.t22233-RA"/>
    </source>
</evidence>